<dbReference type="RefSeq" id="WP_190930090.1">
    <property type="nucleotide sequence ID" value="NZ_JACXJA010000029.1"/>
</dbReference>
<proteinExistence type="predicted"/>
<keyword evidence="1" id="KW-1133">Transmembrane helix</keyword>
<evidence type="ECO:0000313" key="3">
    <source>
        <dbReference type="Proteomes" id="UP000639396"/>
    </source>
</evidence>
<feature type="transmembrane region" description="Helical" evidence="1">
    <location>
        <begin position="27"/>
        <end position="47"/>
    </location>
</feature>
<evidence type="ECO:0000256" key="1">
    <source>
        <dbReference type="SAM" id="Phobius"/>
    </source>
</evidence>
<dbReference type="Proteomes" id="UP000639396">
    <property type="component" value="Unassembled WGS sequence"/>
</dbReference>
<organism evidence="2 3">
    <name type="scientific">Paenibacillus oceani</name>
    <dbReference type="NCBI Taxonomy" id="2772510"/>
    <lineage>
        <taxon>Bacteria</taxon>
        <taxon>Bacillati</taxon>
        <taxon>Bacillota</taxon>
        <taxon>Bacilli</taxon>
        <taxon>Bacillales</taxon>
        <taxon>Paenibacillaceae</taxon>
        <taxon>Paenibacillus</taxon>
    </lineage>
</organism>
<reference evidence="2" key="1">
    <citation type="submission" date="2020-09" db="EMBL/GenBank/DDBJ databases">
        <title>A novel bacterium of genus Paenibacillus, isolated from South China Sea.</title>
        <authorList>
            <person name="Huang H."/>
            <person name="Mo K."/>
            <person name="Hu Y."/>
        </authorList>
    </citation>
    <scope>NUCLEOTIDE SEQUENCE</scope>
    <source>
        <strain evidence="2">IB182363</strain>
    </source>
</reference>
<keyword evidence="1" id="KW-0472">Membrane</keyword>
<name>A0A927H1L7_9BACL</name>
<keyword evidence="1" id="KW-0812">Transmembrane</keyword>
<dbReference type="AlphaFoldDB" id="A0A927H1L7"/>
<accession>A0A927H1L7</accession>
<dbReference type="NCBIfam" id="TIGR02830">
    <property type="entry name" value="spore_III_AG"/>
    <property type="match status" value="1"/>
</dbReference>
<dbReference type="InterPro" id="IPR014195">
    <property type="entry name" value="Spore_III_AG"/>
</dbReference>
<comment type="caution">
    <text evidence="2">The sequence shown here is derived from an EMBL/GenBank/DDBJ whole genome shotgun (WGS) entry which is preliminary data.</text>
</comment>
<protein>
    <submittedName>
        <fullName evidence="2">Stage III sporulation protein AG</fullName>
    </submittedName>
</protein>
<evidence type="ECO:0000313" key="2">
    <source>
        <dbReference type="EMBL" id="MBD2864468.1"/>
    </source>
</evidence>
<keyword evidence="3" id="KW-1185">Reference proteome</keyword>
<sequence>MAKWLQWLENRVGGGPGGPKRIHTFRWLLLLGLLGFALMILSSFLNIKPLGQPKEQGGIPADPETRQTFIGKEANDKAGFRDYEESYQAAIRDVLQKVVGVGEVEVLVTIESTEETMVHSNTKETQQITNEKDVNGSTRHITEITRSGEVVLYEASGSETPIVIKKIKPRIRGVVVVAKGAENLTIKQMIAEAVGRGLDVPAHRISVLPRKQ</sequence>
<dbReference type="EMBL" id="JACXJA010000029">
    <property type="protein sequence ID" value="MBD2864468.1"/>
    <property type="molecule type" value="Genomic_DNA"/>
</dbReference>
<gene>
    <name evidence="2" type="primary">spoIIIAG</name>
    <name evidence="2" type="ORF">IDH45_20990</name>
</gene>